<evidence type="ECO:0000256" key="2">
    <source>
        <dbReference type="SAM" id="SignalP"/>
    </source>
</evidence>
<name>A0A1F7WKF7_9BACT</name>
<evidence type="ECO:0000256" key="1">
    <source>
        <dbReference type="SAM" id="MobiDB-lite"/>
    </source>
</evidence>
<dbReference type="AlphaFoldDB" id="A0A1F7WKF7"/>
<evidence type="ECO:0000313" key="3">
    <source>
        <dbReference type="EMBL" id="OGM03314.1"/>
    </source>
</evidence>
<dbReference type="Proteomes" id="UP000178735">
    <property type="component" value="Unassembled WGS sequence"/>
</dbReference>
<feature type="region of interest" description="Disordered" evidence="1">
    <location>
        <begin position="44"/>
        <end position="73"/>
    </location>
</feature>
<evidence type="ECO:0000313" key="4">
    <source>
        <dbReference type="Proteomes" id="UP000178735"/>
    </source>
</evidence>
<dbReference type="EMBL" id="MGFH01000177">
    <property type="protein sequence ID" value="OGM03314.1"/>
    <property type="molecule type" value="Genomic_DNA"/>
</dbReference>
<sequence length="194" mass="22271">MKTIKTEFKIAVYVFISIFFAAGLALSAEAAGKTAADKSAKKIEKAASEEDITPDESDSSKDVPGGPEKKEGFSFSYNAESKIDKMSRERMKEKNFLEKISNEFFEIYADEDDFTVLASFPFGKENSAYTLKFKDEYQLVVTFTHKTDKSKKPVRYEISFPEPTKKEAFDFTVRDRLELNVPIDFFYAERKNFR</sequence>
<keyword evidence="2" id="KW-0732">Signal</keyword>
<proteinExistence type="predicted"/>
<feature type="chain" id="PRO_5009533465" evidence="2">
    <location>
        <begin position="31"/>
        <end position="194"/>
    </location>
</feature>
<dbReference type="STRING" id="1817813.A2008_07295"/>
<protein>
    <submittedName>
        <fullName evidence="3">Uncharacterized protein</fullName>
    </submittedName>
</protein>
<feature type="signal peptide" evidence="2">
    <location>
        <begin position="1"/>
        <end position="30"/>
    </location>
</feature>
<reference evidence="3 4" key="1">
    <citation type="journal article" date="2016" name="Nat. Commun.">
        <title>Thousands of microbial genomes shed light on interconnected biogeochemical processes in an aquifer system.</title>
        <authorList>
            <person name="Anantharaman K."/>
            <person name="Brown C.T."/>
            <person name="Hug L.A."/>
            <person name="Sharon I."/>
            <person name="Castelle C.J."/>
            <person name="Probst A.J."/>
            <person name="Thomas B.C."/>
            <person name="Singh A."/>
            <person name="Wilkins M.J."/>
            <person name="Karaoz U."/>
            <person name="Brodie E.L."/>
            <person name="Williams K.H."/>
            <person name="Hubbard S.S."/>
            <person name="Banfield J.F."/>
        </authorList>
    </citation>
    <scope>NUCLEOTIDE SEQUENCE [LARGE SCALE GENOMIC DNA]</scope>
</reference>
<accession>A0A1F7WKF7</accession>
<organism evidence="3 4">
    <name type="scientific">Candidatus Wallbacteria bacterium GWC2_49_35</name>
    <dbReference type="NCBI Taxonomy" id="1817813"/>
    <lineage>
        <taxon>Bacteria</taxon>
        <taxon>Candidatus Walliibacteriota</taxon>
    </lineage>
</organism>
<gene>
    <name evidence="3" type="ORF">A2008_07295</name>
</gene>
<comment type="caution">
    <text evidence="3">The sequence shown here is derived from an EMBL/GenBank/DDBJ whole genome shotgun (WGS) entry which is preliminary data.</text>
</comment>